<reference evidence="8" key="1">
    <citation type="submission" date="2010-06" db="EMBL/GenBank/DDBJ databases">
        <authorList>
            <person name="Jiang H."/>
            <person name="Abraham K."/>
            <person name="Ali S."/>
            <person name="Alsbrooks S.L."/>
            <person name="Anim B.N."/>
            <person name="Anosike U.S."/>
            <person name="Attaway T."/>
            <person name="Bandaranaike D.P."/>
            <person name="Battles P.K."/>
            <person name="Bell S.N."/>
            <person name="Bell A.V."/>
            <person name="Beltran B."/>
            <person name="Bickham C."/>
            <person name="Bustamante Y."/>
            <person name="Caleb T."/>
            <person name="Canada A."/>
            <person name="Cardenas V."/>
            <person name="Carter K."/>
            <person name="Chacko J."/>
            <person name="Chandrabose M.N."/>
            <person name="Chavez D."/>
            <person name="Chavez A."/>
            <person name="Chen L."/>
            <person name="Chu H.-S."/>
            <person name="Claassen K.J."/>
            <person name="Cockrell R."/>
            <person name="Collins M."/>
            <person name="Cooper J.A."/>
            <person name="Cree A."/>
            <person name="Curry S.M."/>
            <person name="Da Y."/>
            <person name="Dao M.D."/>
            <person name="Das B."/>
            <person name="Davila M.-L."/>
            <person name="Davy-Carroll L."/>
            <person name="Denson S."/>
            <person name="Dinh H."/>
            <person name="Ebong V.E."/>
            <person name="Edwards J.R."/>
            <person name="Egan A."/>
            <person name="El-Daye J."/>
            <person name="Escobedo L."/>
            <person name="Fernandez S."/>
            <person name="Fernando P.R."/>
            <person name="Flagg N."/>
            <person name="Forbes L.D."/>
            <person name="Fowler R.G."/>
            <person name="Fu Q."/>
            <person name="Gabisi R.A."/>
            <person name="Ganer J."/>
            <person name="Garbino Pronczuk A."/>
            <person name="Garcia R.M."/>
            <person name="Garner T."/>
            <person name="Garrett T.E."/>
            <person name="Gonzalez D.A."/>
            <person name="Hamid H."/>
            <person name="Hawkins E.S."/>
            <person name="Hirani K."/>
            <person name="Hogues M.E."/>
            <person name="Hollins B."/>
            <person name="Hsiao C.-H."/>
            <person name="Jabil R."/>
            <person name="James M.L."/>
            <person name="Jhangiani S.N."/>
            <person name="Johnson B."/>
            <person name="Johnson Q."/>
            <person name="Joshi V."/>
            <person name="Kalu J.B."/>
            <person name="Kam C."/>
            <person name="Kashfia A."/>
            <person name="Keebler J."/>
            <person name="Kisamo H."/>
            <person name="Kovar C.L."/>
            <person name="Lago L.A."/>
            <person name="Lai C.-Y."/>
            <person name="Laidlaw J."/>
            <person name="Lara F."/>
            <person name="Le T.-K."/>
            <person name="Lee S.L."/>
            <person name="Legall F.H."/>
            <person name="Lemon S.J."/>
            <person name="Lewis L.R."/>
            <person name="Li B."/>
            <person name="Liu Y."/>
            <person name="Liu Y.-S."/>
            <person name="Lopez J."/>
            <person name="Lozado R.J."/>
            <person name="Lu J."/>
            <person name="Madu R.C."/>
            <person name="Maheshwari M."/>
            <person name="Maheshwari R."/>
            <person name="Malloy K."/>
            <person name="Martinez E."/>
            <person name="Mathew T."/>
            <person name="Mercado I.C."/>
            <person name="Mercado C."/>
            <person name="Meyer B."/>
            <person name="Montgomery K."/>
            <person name="Morgan M.B."/>
            <person name="Munidasa M."/>
            <person name="Nazareth L.V."/>
            <person name="Nelson J."/>
            <person name="Ng B.M."/>
            <person name="Nguyen N.B."/>
            <person name="Nguyen P.Q."/>
            <person name="Nguyen T."/>
            <person name="Obregon M."/>
            <person name="Okwuonu G.O."/>
            <person name="Onwere C.G."/>
            <person name="Orozco G."/>
            <person name="Parra A."/>
            <person name="Patel S."/>
            <person name="Patil S."/>
            <person name="Perez A."/>
            <person name="Perez Y."/>
            <person name="Pham C."/>
            <person name="Primus E.L."/>
            <person name="Pu L.-L."/>
            <person name="Puazo M."/>
            <person name="Qin X."/>
            <person name="Quiroz J.B."/>
            <person name="Reese J."/>
            <person name="Richards S."/>
            <person name="Rives C.M."/>
            <person name="Robberts R."/>
            <person name="Ruiz S.J."/>
            <person name="Ruiz M.J."/>
            <person name="Santibanez J."/>
            <person name="Schneider B.W."/>
            <person name="Sisson I."/>
            <person name="Smith M."/>
            <person name="Sodergren E."/>
            <person name="Song X.-Z."/>
            <person name="Song B.B."/>
            <person name="Summersgill H."/>
            <person name="Thelus R."/>
            <person name="Thornton R.D."/>
            <person name="Trejos Z.Y."/>
            <person name="Usmani K."/>
            <person name="Vattathil S."/>
            <person name="Villasana D."/>
            <person name="Walker D.L."/>
            <person name="Wang S."/>
            <person name="Wang K."/>
            <person name="White C.S."/>
            <person name="Williams A.C."/>
            <person name="Williamson J."/>
            <person name="Wilson K."/>
            <person name="Woghiren I.O."/>
            <person name="Woodworth J.R."/>
            <person name="Worley K.C."/>
            <person name="Wright R.A."/>
            <person name="Wu W."/>
            <person name="Young L."/>
            <person name="Zhang L."/>
            <person name="Zhang J."/>
            <person name="Zhu Y."/>
            <person name="Muzny D.M."/>
            <person name="Weinstock G."/>
            <person name="Gibbs R.A."/>
        </authorList>
    </citation>
    <scope>NUCLEOTIDE SEQUENCE [LARGE SCALE GENOMIC DNA]</scope>
    <source>
        <strain evidence="8">LSR1</strain>
    </source>
</reference>
<evidence type="ECO:0000256" key="2">
    <source>
        <dbReference type="ARBA" id="ARBA00022771"/>
    </source>
</evidence>
<feature type="domain" description="THAP-type" evidence="6">
    <location>
        <begin position="8"/>
        <end position="95"/>
    </location>
</feature>
<keyword evidence="4 5" id="KW-0238">DNA-binding</keyword>
<evidence type="ECO:0000313" key="8">
    <source>
        <dbReference type="Proteomes" id="UP000007819"/>
    </source>
</evidence>
<keyword evidence="2 5" id="KW-0863">Zinc-finger</keyword>
<sequence length="139" mass="16095">MTNSYGNTSKIVCSVSILSNKNIDFTLIFRFPKDPELQNKWTLKCRRGDRMNPCLSYMCSEHFSDDAYVRDLKAELLAYTPKCRKLKPDAMPTLNLPEDYAHSNVASTSSSSRRSRMELRKKKTGDYNYIMLSLITNKY</sequence>
<evidence type="ECO:0000256" key="5">
    <source>
        <dbReference type="PROSITE-ProRule" id="PRU00309"/>
    </source>
</evidence>
<accession>A0A8R2NV81</accession>
<dbReference type="SMART" id="SM00980">
    <property type="entry name" value="THAP"/>
    <property type="match status" value="1"/>
</dbReference>
<dbReference type="EnsemblMetazoa" id="XM_029492540.1">
    <property type="protein sequence ID" value="XP_029348400.1"/>
    <property type="gene ID" value="LOC100574322"/>
</dbReference>
<evidence type="ECO:0000256" key="3">
    <source>
        <dbReference type="ARBA" id="ARBA00022833"/>
    </source>
</evidence>
<dbReference type="PANTHER" id="PTHR46927">
    <property type="entry name" value="AGAP005574-PA"/>
    <property type="match status" value="1"/>
</dbReference>
<dbReference type="PANTHER" id="PTHR46927:SF3">
    <property type="entry name" value="THAP-TYPE DOMAIN-CONTAINING PROTEIN"/>
    <property type="match status" value="1"/>
</dbReference>
<dbReference type="PROSITE" id="PS50950">
    <property type="entry name" value="ZF_THAP"/>
    <property type="match status" value="1"/>
</dbReference>
<dbReference type="GO" id="GO:0008270">
    <property type="term" value="F:zinc ion binding"/>
    <property type="evidence" value="ECO:0007669"/>
    <property type="project" value="UniProtKB-KW"/>
</dbReference>
<dbReference type="InterPro" id="IPR052224">
    <property type="entry name" value="THAP_domain_protein"/>
</dbReference>
<proteinExistence type="predicted"/>
<dbReference type="OrthoDB" id="6618463at2759"/>
<evidence type="ECO:0000259" key="6">
    <source>
        <dbReference type="PROSITE" id="PS50950"/>
    </source>
</evidence>
<dbReference type="GeneID" id="100574322"/>
<protein>
    <recommendedName>
        <fullName evidence="6">THAP-type domain-containing protein</fullName>
    </recommendedName>
</protein>
<dbReference type="GO" id="GO:0003677">
    <property type="term" value="F:DNA binding"/>
    <property type="evidence" value="ECO:0007669"/>
    <property type="project" value="UniProtKB-UniRule"/>
</dbReference>
<dbReference type="RefSeq" id="XP_029348400.1">
    <property type="nucleotide sequence ID" value="XM_029492540.1"/>
</dbReference>
<evidence type="ECO:0000256" key="4">
    <source>
        <dbReference type="ARBA" id="ARBA00023125"/>
    </source>
</evidence>
<evidence type="ECO:0000313" key="7">
    <source>
        <dbReference type="EnsemblMetazoa" id="XP_029348400.1"/>
    </source>
</evidence>
<dbReference type="SUPFAM" id="SSF57716">
    <property type="entry name" value="Glucocorticoid receptor-like (DNA-binding domain)"/>
    <property type="match status" value="1"/>
</dbReference>
<organism evidence="7 8">
    <name type="scientific">Acyrthosiphon pisum</name>
    <name type="common">Pea aphid</name>
    <dbReference type="NCBI Taxonomy" id="7029"/>
    <lineage>
        <taxon>Eukaryota</taxon>
        <taxon>Metazoa</taxon>
        <taxon>Ecdysozoa</taxon>
        <taxon>Arthropoda</taxon>
        <taxon>Hexapoda</taxon>
        <taxon>Insecta</taxon>
        <taxon>Pterygota</taxon>
        <taxon>Neoptera</taxon>
        <taxon>Paraneoptera</taxon>
        <taxon>Hemiptera</taxon>
        <taxon>Sternorrhyncha</taxon>
        <taxon>Aphidomorpha</taxon>
        <taxon>Aphidoidea</taxon>
        <taxon>Aphididae</taxon>
        <taxon>Macrosiphini</taxon>
        <taxon>Acyrthosiphon</taxon>
    </lineage>
</organism>
<reference evidence="7" key="2">
    <citation type="submission" date="2022-06" db="UniProtKB">
        <authorList>
            <consortium name="EnsemblMetazoa"/>
        </authorList>
    </citation>
    <scope>IDENTIFICATION</scope>
</reference>
<keyword evidence="1" id="KW-0479">Metal-binding</keyword>
<dbReference type="InterPro" id="IPR006612">
    <property type="entry name" value="THAP_Znf"/>
</dbReference>
<dbReference type="AlphaFoldDB" id="A0A8R2NV81"/>
<keyword evidence="8" id="KW-1185">Reference proteome</keyword>
<keyword evidence="3" id="KW-0862">Zinc</keyword>
<name>A0A8R2NV81_ACYPI</name>
<dbReference type="Pfam" id="PF05485">
    <property type="entry name" value="THAP"/>
    <property type="match status" value="1"/>
</dbReference>
<dbReference type="SMART" id="SM00692">
    <property type="entry name" value="DM3"/>
    <property type="match status" value="1"/>
</dbReference>
<evidence type="ECO:0000256" key="1">
    <source>
        <dbReference type="ARBA" id="ARBA00022723"/>
    </source>
</evidence>
<dbReference type="Proteomes" id="UP000007819">
    <property type="component" value="Unassembled WGS sequence"/>
</dbReference>